<dbReference type="PANTHER" id="PTHR10815:SF5">
    <property type="entry name" value="METHYLATED-DNA--PROTEIN-CYSTEINE METHYLTRANSFERASE"/>
    <property type="match status" value="1"/>
</dbReference>
<dbReference type="AlphaFoldDB" id="A0A2K8KJT0"/>
<keyword evidence="5 8" id="KW-0227">DNA damage</keyword>
<dbReference type="PROSITE" id="PS00374">
    <property type="entry name" value="MGMT"/>
    <property type="match status" value="1"/>
</dbReference>
<dbReference type="Pfam" id="PF02870">
    <property type="entry name" value="Methyltransf_1N"/>
    <property type="match status" value="1"/>
</dbReference>
<keyword evidence="2 8" id="KW-0963">Cytoplasm</keyword>
<dbReference type="SUPFAM" id="SSF46767">
    <property type="entry name" value="Methylated DNA-protein cysteine methyltransferase, C-terminal domain"/>
    <property type="match status" value="1"/>
</dbReference>
<dbReference type="FunFam" id="1.10.10.10:FF:000337">
    <property type="entry name" value="Methylated-DNA--protein-cysteine methyltransferase"/>
    <property type="match status" value="1"/>
</dbReference>
<evidence type="ECO:0000256" key="3">
    <source>
        <dbReference type="ARBA" id="ARBA00022603"/>
    </source>
</evidence>
<dbReference type="HAMAP" id="MF_00772">
    <property type="entry name" value="OGT"/>
    <property type="match status" value="1"/>
</dbReference>
<dbReference type="GO" id="GO:0005737">
    <property type="term" value="C:cytoplasm"/>
    <property type="evidence" value="ECO:0007669"/>
    <property type="project" value="UniProtKB-SubCell"/>
</dbReference>
<feature type="domain" description="Methylguanine DNA methyltransferase ribonuclease-like" evidence="10">
    <location>
        <begin position="13"/>
        <end position="85"/>
    </location>
</feature>
<comment type="catalytic activity">
    <reaction evidence="7 8">
        <text>a 6-O-methyl-2'-deoxyguanosine in DNA + L-cysteinyl-[protein] = S-methyl-L-cysteinyl-[protein] + a 2'-deoxyguanosine in DNA</text>
        <dbReference type="Rhea" id="RHEA:24000"/>
        <dbReference type="Rhea" id="RHEA-COMP:10131"/>
        <dbReference type="Rhea" id="RHEA-COMP:10132"/>
        <dbReference type="Rhea" id="RHEA-COMP:11367"/>
        <dbReference type="Rhea" id="RHEA-COMP:11368"/>
        <dbReference type="ChEBI" id="CHEBI:29950"/>
        <dbReference type="ChEBI" id="CHEBI:82612"/>
        <dbReference type="ChEBI" id="CHEBI:85445"/>
        <dbReference type="ChEBI" id="CHEBI:85448"/>
        <dbReference type="EC" id="2.1.1.63"/>
    </reaction>
</comment>
<dbReference type="EMBL" id="CP011797">
    <property type="protein sequence ID" value="ATX75293.1"/>
    <property type="molecule type" value="Genomic_DNA"/>
</dbReference>
<dbReference type="InterPro" id="IPR036631">
    <property type="entry name" value="MGMT_N_sf"/>
</dbReference>
<feature type="domain" description="Methylated-DNA-[protein]-cysteine S-methyltransferase DNA binding" evidence="9">
    <location>
        <begin position="90"/>
        <end position="169"/>
    </location>
</feature>
<dbReference type="PANTHER" id="PTHR10815">
    <property type="entry name" value="METHYLATED-DNA--PROTEIN-CYSTEINE METHYLTRANSFERASE"/>
    <property type="match status" value="1"/>
</dbReference>
<proteinExistence type="inferred from homology"/>
<dbReference type="SUPFAM" id="SSF53155">
    <property type="entry name" value="Methylated DNA-protein cysteine methyltransferase domain"/>
    <property type="match status" value="1"/>
</dbReference>
<name>A0A2K8KJT0_9GAMM</name>
<comment type="catalytic activity">
    <reaction evidence="1 8">
        <text>a 4-O-methyl-thymidine in DNA + L-cysteinyl-[protein] = a thymidine in DNA + S-methyl-L-cysteinyl-[protein]</text>
        <dbReference type="Rhea" id="RHEA:53428"/>
        <dbReference type="Rhea" id="RHEA-COMP:10131"/>
        <dbReference type="Rhea" id="RHEA-COMP:10132"/>
        <dbReference type="Rhea" id="RHEA-COMP:13555"/>
        <dbReference type="Rhea" id="RHEA-COMP:13556"/>
        <dbReference type="ChEBI" id="CHEBI:29950"/>
        <dbReference type="ChEBI" id="CHEBI:82612"/>
        <dbReference type="ChEBI" id="CHEBI:137386"/>
        <dbReference type="ChEBI" id="CHEBI:137387"/>
        <dbReference type="EC" id="2.1.1.63"/>
    </reaction>
</comment>
<dbReference type="InterPro" id="IPR023546">
    <property type="entry name" value="MGMT"/>
</dbReference>
<keyword evidence="4 8" id="KW-0808">Transferase</keyword>
<comment type="miscellaneous">
    <text evidence="8">This enzyme catalyzes only one turnover and therefore is not strictly catalytic. According to one definition, an enzyme is a biocatalyst that acts repeatedly and over many reaction cycles.</text>
</comment>
<comment type="function">
    <text evidence="8">Involved in the cellular defense against the biological effects of O6-methylguanine (O6-MeG) and O4-methylthymine (O4-MeT) in DNA. Repairs the methylated nucleobase in DNA by stoichiometrically transferring the methyl group to a cysteine residue in the enzyme. This is a suicide reaction: the enzyme is irreversibly inactivated.</text>
</comment>
<reference evidence="11 12" key="1">
    <citation type="journal article" date="2017" name="Environ. Microbiol.">
        <title>Genomic and physiological analyses of 'Reinekea forsetii' reveal a versatile opportunistic lifestyle during spring algae blooms.</title>
        <authorList>
            <person name="Avci B."/>
            <person name="Hahnke R.L."/>
            <person name="Chafee M."/>
            <person name="Fischer T."/>
            <person name="Gruber-Vodicka H."/>
            <person name="Tegetmeyer H.E."/>
            <person name="Harder J."/>
            <person name="Fuchs B.M."/>
            <person name="Amann R.I."/>
            <person name="Teeling H."/>
        </authorList>
    </citation>
    <scope>NUCLEOTIDE SEQUENCE [LARGE SCALE GENOMIC DNA]</scope>
    <source>
        <strain evidence="11 12">Hel1_31_D35</strain>
    </source>
</reference>
<keyword evidence="6 8" id="KW-0234">DNA repair</keyword>
<evidence type="ECO:0000256" key="7">
    <source>
        <dbReference type="ARBA" id="ARBA00049348"/>
    </source>
</evidence>
<accession>A0A2K8KJT0</accession>
<evidence type="ECO:0000259" key="9">
    <source>
        <dbReference type="Pfam" id="PF01035"/>
    </source>
</evidence>
<dbReference type="InterPro" id="IPR036388">
    <property type="entry name" value="WH-like_DNA-bd_sf"/>
</dbReference>
<evidence type="ECO:0000256" key="6">
    <source>
        <dbReference type="ARBA" id="ARBA00023204"/>
    </source>
</evidence>
<evidence type="ECO:0000256" key="2">
    <source>
        <dbReference type="ARBA" id="ARBA00022490"/>
    </source>
</evidence>
<dbReference type="InterPro" id="IPR014048">
    <property type="entry name" value="MethylDNA_cys_MeTrfase_DNA-bd"/>
</dbReference>
<sequence>MRECNLMTDYQTVYQRIDSPLGPITLSAHDQGVLGVWFTRQTSQPADLGRPSADHAMIRWARAELADYFDGHFSGSGRSFSVPLAASGTPFQCLVWQALGTIPYGQTWSYQDLAEAIGRPTAARAVGMANGKNPLSILVPCHRVIGKGGQLTGYAGGIERKVWLLNHEANIPHKTSVRFD</sequence>
<organism evidence="11 12">
    <name type="scientific">Reinekea forsetii</name>
    <dbReference type="NCBI Taxonomy" id="1336806"/>
    <lineage>
        <taxon>Bacteria</taxon>
        <taxon>Pseudomonadati</taxon>
        <taxon>Pseudomonadota</taxon>
        <taxon>Gammaproteobacteria</taxon>
        <taxon>Oceanospirillales</taxon>
        <taxon>Saccharospirillaceae</taxon>
        <taxon>Reinekea</taxon>
    </lineage>
</organism>
<dbReference type="InterPro" id="IPR008332">
    <property type="entry name" value="MethylG_MeTrfase_N"/>
</dbReference>
<evidence type="ECO:0000256" key="1">
    <source>
        <dbReference type="ARBA" id="ARBA00001286"/>
    </source>
</evidence>
<dbReference type="InterPro" id="IPR036217">
    <property type="entry name" value="MethylDNA_cys_MeTrfase_DNAb"/>
</dbReference>
<gene>
    <name evidence="11" type="ORF">REIFOR_00116</name>
</gene>
<protein>
    <recommendedName>
        <fullName evidence="8">Methylated-DNA--protein-cysteine methyltransferase</fullName>
        <ecNumber evidence="8">2.1.1.63</ecNumber>
    </recommendedName>
    <alternativeName>
        <fullName evidence="8">6-O-methylguanine-DNA methyltransferase</fullName>
        <shortName evidence="8">MGMT</shortName>
    </alternativeName>
    <alternativeName>
        <fullName evidence="8">O-6-methylguanine-DNA-alkyltransferase</fullName>
    </alternativeName>
</protein>
<evidence type="ECO:0000256" key="8">
    <source>
        <dbReference type="HAMAP-Rule" id="MF_00772"/>
    </source>
</evidence>
<dbReference type="GO" id="GO:0003908">
    <property type="term" value="F:methylated-DNA-[protein]-cysteine S-methyltransferase activity"/>
    <property type="evidence" value="ECO:0007669"/>
    <property type="project" value="UniProtKB-UniRule"/>
</dbReference>
<dbReference type="CDD" id="cd06445">
    <property type="entry name" value="ATase"/>
    <property type="match status" value="1"/>
</dbReference>
<evidence type="ECO:0000259" key="10">
    <source>
        <dbReference type="Pfam" id="PF02870"/>
    </source>
</evidence>
<feature type="active site" description="Nucleophile; methyl group acceptor" evidence="8">
    <location>
        <position position="141"/>
    </location>
</feature>
<dbReference type="Proteomes" id="UP000229757">
    <property type="component" value="Chromosome"/>
</dbReference>
<dbReference type="InterPro" id="IPR001497">
    <property type="entry name" value="MethylDNA_cys_MeTrfase_AS"/>
</dbReference>
<evidence type="ECO:0000313" key="11">
    <source>
        <dbReference type="EMBL" id="ATX75293.1"/>
    </source>
</evidence>
<dbReference type="NCBIfam" id="TIGR00589">
    <property type="entry name" value="ogt"/>
    <property type="match status" value="1"/>
</dbReference>
<keyword evidence="3 8" id="KW-0489">Methyltransferase</keyword>
<dbReference type="KEGG" id="rfo:REIFOR_00116"/>
<dbReference type="GO" id="GO:0006307">
    <property type="term" value="P:DNA alkylation repair"/>
    <property type="evidence" value="ECO:0007669"/>
    <property type="project" value="UniProtKB-UniRule"/>
</dbReference>
<comment type="subcellular location">
    <subcellularLocation>
        <location evidence="8">Cytoplasm</location>
    </subcellularLocation>
</comment>
<dbReference type="Gene3D" id="3.30.160.70">
    <property type="entry name" value="Methylated DNA-protein cysteine methyltransferase domain"/>
    <property type="match status" value="1"/>
</dbReference>
<dbReference type="GO" id="GO:0032259">
    <property type="term" value="P:methylation"/>
    <property type="evidence" value="ECO:0007669"/>
    <property type="project" value="UniProtKB-KW"/>
</dbReference>
<dbReference type="Pfam" id="PF01035">
    <property type="entry name" value="DNA_binding_1"/>
    <property type="match status" value="1"/>
</dbReference>
<dbReference type="EC" id="2.1.1.63" evidence="8"/>
<evidence type="ECO:0000256" key="4">
    <source>
        <dbReference type="ARBA" id="ARBA00022679"/>
    </source>
</evidence>
<evidence type="ECO:0000313" key="12">
    <source>
        <dbReference type="Proteomes" id="UP000229757"/>
    </source>
</evidence>
<dbReference type="Gene3D" id="1.10.10.10">
    <property type="entry name" value="Winged helix-like DNA-binding domain superfamily/Winged helix DNA-binding domain"/>
    <property type="match status" value="1"/>
</dbReference>
<evidence type="ECO:0000256" key="5">
    <source>
        <dbReference type="ARBA" id="ARBA00022763"/>
    </source>
</evidence>
<keyword evidence="12" id="KW-1185">Reference proteome</keyword>
<comment type="similarity">
    <text evidence="8">Belongs to the MGMT family.</text>
</comment>